<evidence type="ECO:0000313" key="8">
    <source>
        <dbReference type="Proteomes" id="UP000422232"/>
    </source>
</evidence>
<dbReference type="PANTHER" id="PTHR10037">
    <property type="entry name" value="VOLTAGE-GATED CATION CHANNEL CALCIUM AND SODIUM"/>
    <property type="match status" value="1"/>
</dbReference>
<dbReference type="GO" id="GO:0001518">
    <property type="term" value="C:voltage-gated sodium channel complex"/>
    <property type="evidence" value="ECO:0007669"/>
    <property type="project" value="TreeGrafter"/>
</dbReference>
<dbReference type="Proteomes" id="UP000422232">
    <property type="component" value="Chromosome"/>
</dbReference>
<evidence type="ECO:0000256" key="1">
    <source>
        <dbReference type="ARBA" id="ARBA00004141"/>
    </source>
</evidence>
<keyword evidence="8" id="KW-1185">Reference proteome</keyword>
<keyword evidence="3 5" id="KW-1133">Transmembrane helix</keyword>
<dbReference type="SUPFAM" id="SSF81324">
    <property type="entry name" value="Voltage-gated potassium channels"/>
    <property type="match status" value="1"/>
</dbReference>
<dbReference type="InterPro" id="IPR043203">
    <property type="entry name" value="VGCC_Ca_Na"/>
</dbReference>
<dbReference type="AlphaFoldDB" id="A0A9Q6LHQ2"/>
<gene>
    <name evidence="7" type="ORF">Psal009_00181</name>
</gene>
<organism evidence="7 8">
    <name type="scientific">Piscirickettsia salmonis</name>
    <dbReference type="NCBI Taxonomy" id="1238"/>
    <lineage>
        <taxon>Bacteria</taxon>
        <taxon>Pseudomonadati</taxon>
        <taxon>Pseudomonadota</taxon>
        <taxon>Gammaproteobacteria</taxon>
        <taxon>Thiotrichales</taxon>
        <taxon>Piscirickettsiaceae</taxon>
        <taxon>Piscirickettsia</taxon>
    </lineage>
</organism>
<evidence type="ECO:0000313" key="7">
    <source>
        <dbReference type="EMBL" id="QGO04321.1"/>
    </source>
</evidence>
<dbReference type="RefSeq" id="WP_052104671.1">
    <property type="nucleotide sequence ID" value="NZ_CP038893.1"/>
</dbReference>
<keyword evidence="4 5" id="KW-0472">Membrane</keyword>
<dbReference type="Pfam" id="PF00520">
    <property type="entry name" value="Ion_trans"/>
    <property type="match status" value="1"/>
</dbReference>
<dbReference type="EMBL" id="CP038908">
    <property type="protein sequence ID" value="QGO04321.1"/>
    <property type="molecule type" value="Genomic_DNA"/>
</dbReference>
<feature type="transmembrane region" description="Helical" evidence="5">
    <location>
        <begin position="193"/>
        <end position="215"/>
    </location>
</feature>
<feature type="domain" description="Ion transport" evidence="6">
    <location>
        <begin position="11"/>
        <end position="225"/>
    </location>
</feature>
<protein>
    <submittedName>
        <fullName evidence="7">Ion transport protein</fullName>
    </submittedName>
</protein>
<evidence type="ECO:0000256" key="5">
    <source>
        <dbReference type="SAM" id="Phobius"/>
    </source>
</evidence>
<accession>A0A9Q6LHQ2</accession>
<feature type="transmembrane region" description="Helical" evidence="5">
    <location>
        <begin position="116"/>
        <end position="143"/>
    </location>
</feature>
<dbReference type="InterPro" id="IPR005821">
    <property type="entry name" value="Ion_trans_dom"/>
</dbReference>
<dbReference type="PANTHER" id="PTHR10037:SF62">
    <property type="entry name" value="SODIUM CHANNEL PROTEIN 60E"/>
    <property type="match status" value="1"/>
</dbReference>
<dbReference type="Gene3D" id="1.10.287.70">
    <property type="match status" value="1"/>
</dbReference>
<evidence type="ECO:0000256" key="2">
    <source>
        <dbReference type="ARBA" id="ARBA00022692"/>
    </source>
</evidence>
<evidence type="ECO:0000256" key="3">
    <source>
        <dbReference type="ARBA" id="ARBA00022989"/>
    </source>
</evidence>
<feature type="transmembrane region" description="Helical" evidence="5">
    <location>
        <begin position="14"/>
        <end position="34"/>
    </location>
</feature>
<feature type="transmembrane region" description="Helical" evidence="5">
    <location>
        <begin position="41"/>
        <end position="63"/>
    </location>
</feature>
<feature type="transmembrane region" description="Helical" evidence="5">
    <location>
        <begin position="75"/>
        <end position="95"/>
    </location>
</feature>
<proteinExistence type="predicted"/>
<dbReference type="InterPro" id="IPR027359">
    <property type="entry name" value="Volt_channel_dom_sf"/>
</dbReference>
<evidence type="ECO:0000256" key="4">
    <source>
        <dbReference type="ARBA" id="ARBA00023136"/>
    </source>
</evidence>
<dbReference type="GO" id="GO:0005248">
    <property type="term" value="F:voltage-gated sodium channel activity"/>
    <property type="evidence" value="ECO:0007669"/>
    <property type="project" value="TreeGrafter"/>
</dbReference>
<evidence type="ECO:0000259" key="6">
    <source>
        <dbReference type="Pfam" id="PF00520"/>
    </source>
</evidence>
<feature type="transmembrane region" description="Helical" evidence="5">
    <location>
        <begin position="163"/>
        <end position="181"/>
    </location>
</feature>
<reference evidence="7 8" key="1">
    <citation type="submission" date="2019-04" db="EMBL/GenBank/DDBJ databases">
        <title>Complete genome sequencing of Piscirickettsia salmonis strain Psal-009.</title>
        <authorList>
            <person name="Schober I."/>
            <person name="Bunk B."/>
            <person name="Sproer C."/>
            <person name="Carril G.P."/>
            <person name="Riedel T."/>
            <person name="Flores-Herrera P.A."/>
            <person name="Nourdin-Galindo G."/>
            <person name="Marshall S.H."/>
            <person name="Overmann J."/>
        </authorList>
    </citation>
    <scope>NUCLEOTIDE SEQUENCE [LARGE SCALE GENOMIC DNA]</scope>
    <source>
        <strain evidence="7 8">Psal-009</strain>
    </source>
</reference>
<keyword evidence="2 5" id="KW-0812">Transmembrane</keyword>
<comment type="subcellular location">
    <subcellularLocation>
        <location evidence="1">Membrane</location>
        <topology evidence="1">Multi-pass membrane protein</topology>
    </subcellularLocation>
</comment>
<name>A0A9Q6LHQ2_PISSA</name>
<dbReference type="Gene3D" id="1.20.120.350">
    <property type="entry name" value="Voltage-gated potassium channels. Chain C"/>
    <property type="match status" value="1"/>
</dbReference>
<sequence>MINRLVNHIGFDSFILMIILINSASLALETLVNLSASTQQLLIYIDVMCLIIFVIEAVLKLSVYRSSYFKSGWNLFDFIIIVISLLPVSHFISVLRSLRILRAFRLIAHVPALKRVVSALAISIPGLVSTACLLLLVFFVFGVMGVKLFGGHFPEWFGHLGRAMFSLFQIMTLESWSMGIARPIMAIYPYAWLYFIPFILISAFTLLNFLIGIVVDALAYLKSSEEREAEQIRTDELLRRLDRIEKLLENKK</sequence>